<sequence>MFHLFAFLQPLTCRWIVKICLHRRADIAYQHATTLTKNYLSSLAFKNTEKYFIGCVAVIILQGGASAMLDEFCWEGHEHCRQRAYETRTCIWRCLTPGGVLCRASIHTYLYILRFSGGIGVGYCARCCEKRPQKVPTVPTTPIIIRPKAALGFLGSSPTTITFKVF</sequence>
<proteinExistence type="predicted"/>
<reference evidence="1 2" key="1">
    <citation type="journal article" date="2018" name="Nat. Ecol. Evol.">
        <title>Pezizomycetes genomes reveal the molecular basis of ectomycorrhizal truffle lifestyle.</title>
        <authorList>
            <person name="Murat C."/>
            <person name="Payen T."/>
            <person name="Noel B."/>
            <person name="Kuo A."/>
            <person name="Morin E."/>
            <person name="Chen J."/>
            <person name="Kohler A."/>
            <person name="Krizsan K."/>
            <person name="Balestrini R."/>
            <person name="Da Silva C."/>
            <person name="Montanini B."/>
            <person name="Hainaut M."/>
            <person name="Levati E."/>
            <person name="Barry K.W."/>
            <person name="Belfiori B."/>
            <person name="Cichocki N."/>
            <person name="Clum A."/>
            <person name="Dockter R.B."/>
            <person name="Fauchery L."/>
            <person name="Guy J."/>
            <person name="Iotti M."/>
            <person name="Le Tacon F."/>
            <person name="Lindquist E.A."/>
            <person name="Lipzen A."/>
            <person name="Malagnac F."/>
            <person name="Mello A."/>
            <person name="Molinier V."/>
            <person name="Miyauchi S."/>
            <person name="Poulain J."/>
            <person name="Riccioni C."/>
            <person name="Rubini A."/>
            <person name="Sitrit Y."/>
            <person name="Splivallo R."/>
            <person name="Traeger S."/>
            <person name="Wang M."/>
            <person name="Zifcakova L."/>
            <person name="Wipf D."/>
            <person name="Zambonelli A."/>
            <person name="Paolocci F."/>
            <person name="Nowrousian M."/>
            <person name="Ottonello S."/>
            <person name="Baldrian P."/>
            <person name="Spatafora J.W."/>
            <person name="Henrissat B."/>
            <person name="Nagy L.G."/>
            <person name="Aury J.M."/>
            <person name="Wincker P."/>
            <person name="Grigoriev I.V."/>
            <person name="Bonfante P."/>
            <person name="Martin F.M."/>
        </authorList>
    </citation>
    <scope>NUCLEOTIDE SEQUENCE [LARGE SCALE GENOMIC DNA]</scope>
    <source>
        <strain evidence="1 2">ATCC MYA-4762</strain>
    </source>
</reference>
<gene>
    <name evidence="1" type="ORF">L211DRAFT_73604</name>
</gene>
<name>A0A3N4LT22_9PEZI</name>
<evidence type="ECO:0000313" key="1">
    <source>
        <dbReference type="EMBL" id="RPB26053.1"/>
    </source>
</evidence>
<dbReference type="EMBL" id="ML121536">
    <property type="protein sequence ID" value="RPB26053.1"/>
    <property type="molecule type" value="Genomic_DNA"/>
</dbReference>
<dbReference type="AlphaFoldDB" id="A0A3N4LT22"/>
<dbReference type="InParanoid" id="A0A3N4LT22"/>
<keyword evidence="2" id="KW-1185">Reference proteome</keyword>
<organism evidence="1 2">
    <name type="scientific">Terfezia boudieri ATCC MYA-4762</name>
    <dbReference type="NCBI Taxonomy" id="1051890"/>
    <lineage>
        <taxon>Eukaryota</taxon>
        <taxon>Fungi</taxon>
        <taxon>Dikarya</taxon>
        <taxon>Ascomycota</taxon>
        <taxon>Pezizomycotina</taxon>
        <taxon>Pezizomycetes</taxon>
        <taxon>Pezizales</taxon>
        <taxon>Pezizaceae</taxon>
        <taxon>Terfezia</taxon>
    </lineage>
</organism>
<accession>A0A3N4LT22</accession>
<protein>
    <submittedName>
        <fullName evidence="1">Uncharacterized protein</fullName>
    </submittedName>
</protein>
<dbReference type="Proteomes" id="UP000267821">
    <property type="component" value="Unassembled WGS sequence"/>
</dbReference>
<evidence type="ECO:0000313" key="2">
    <source>
        <dbReference type="Proteomes" id="UP000267821"/>
    </source>
</evidence>